<keyword evidence="2" id="KW-1185">Reference proteome</keyword>
<dbReference type="Proteomes" id="UP001159363">
    <property type="component" value="Chromosome 4"/>
</dbReference>
<evidence type="ECO:0000313" key="1">
    <source>
        <dbReference type="EMBL" id="KAJ8882664.1"/>
    </source>
</evidence>
<dbReference type="EMBL" id="JARBHB010000005">
    <property type="protein sequence ID" value="KAJ8882664.1"/>
    <property type="molecule type" value="Genomic_DNA"/>
</dbReference>
<name>A0ABQ9HEH1_9NEOP</name>
<evidence type="ECO:0000313" key="2">
    <source>
        <dbReference type="Proteomes" id="UP001159363"/>
    </source>
</evidence>
<proteinExistence type="predicted"/>
<protein>
    <submittedName>
        <fullName evidence="1">Uncharacterized protein</fullName>
    </submittedName>
</protein>
<organism evidence="1 2">
    <name type="scientific">Dryococelus australis</name>
    <dbReference type="NCBI Taxonomy" id="614101"/>
    <lineage>
        <taxon>Eukaryota</taxon>
        <taxon>Metazoa</taxon>
        <taxon>Ecdysozoa</taxon>
        <taxon>Arthropoda</taxon>
        <taxon>Hexapoda</taxon>
        <taxon>Insecta</taxon>
        <taxon>Pterygota</taxon>
        <taxon>Neoptera</taxon>
        <taxon>Polyneoptera</taxon>
        <taxon>Phasmatodea</taxon>
        <taxon>Verophasmatodea</taxon>
        <taxon>Anareolatae</taxon>
        <taxon>Phasmatidae</taxon>
        <taxon>Eurycanthinae</taxon>
        <taxon>Dryococelus</taxon>
    </lineage>
</organism>
<accession>A0ABQ9HEH1</accession>
<sequence>MQDSFPADYRISSCRVNDYLKKSKQVENITGKHDICGGQNKVSTERENEVIAHISRFPKYMSHYLWEFLCSNITTDSMYKMDKEEATKTMALKDFLGTSALEKMFVNRKKDVNQSPVSWLKTREIFFTKDEPYTLNMSTSFQGAPQKIDLEKKSPGRKRNGALFQQLQPL</sequence>
<reference evidence="1 2" key="1">
    <citation type="submission" date="2023-02" db="EMBL/GenBank/DDBJ databases">
        <title>LHISI_Scaffold_Assembly.</title>
        <authorList>
            <person name="Stuart O.P."/>
            <person name="Cleave R."/>
            <person name="Magrath M.J.L."/>
            <person name="Mikheyev A.S."/>
        </authorList>
    </citation>
    <scope>NUCLEOTIDE SEQUENCE [LARGE SCALE GENOMIC DNA]</scope>
    <source>
        <strain evidence="1">Daus_M_001</strain>
        <tissue evidence="1">Leg muscle</tissue>
    </source>
</reference>
<comment type="caution">
    <text evidence="1">The sequence shown here is derived from an EMBL/GenBank/DDBJ whole genome shotgun (WGS) entry which is preliminary data.</text>
</comment>
<gene>
    <name evidence="1" type="ORF">PR048_014476</name>
</gene>